<keyword evidence="2" id="KW-1185">Reference proteome</keyword>
<reference evidence="2" key="1">
    <citation type="journal article" date="2022" name="Mol. Ecol. Resour.">
        <title>The genomes of chicory, endive, great burdock and yacon provide insights into Asteraceae palaeo-polyploidization history and plant inulin production.</title>
        <authorList>
            <person name="Fan W."/>
            <person name="Wang S."/>
            <person name="Wang H."/>
            <person name="Wang A."/>
            <person name="Jiang F."/>
            <person name="Liu H."/>
            <person name="Zhao H."/>
            <person name="Xu D."/>
            <person name="Zhang Y."/>
        </authorList>
    </citation>
    <scope>NUCLEOTIDE SEQUENCE [LARGE SCALE GENOMIC DNA]</scope>
    <source>
        <strain evidence="2">cv. Yunnan</strain>
    </source>
</reference>
<dbReference type="EMBL" id="CM042025">
    <property type="protein sequence ID" value="KAI3805887.1"/>
    <property type="molecule type" value="Genomic_DNA"/>
</dbReference>
<gene>
    <name evidence="1" type="ORF">L1987_21774</name>
</gene>
<reference evidence="1 2" key="2">
    <citation type="journal article" date="2022" name="Mol. Ecol. Resour.">
        <title>The genomes of chicory, endive, great burdock and yacon provide insights into Asteraceae paleo-polyploidization history and plant inulin production.</title>
        <authorList>
            <person name="Fan W."/>
            <person name="Wang S."/>
            <person name="Wang H."/>
            <person name="Wang A."/>
            <person name="Jiang F."/>
            <person name="Liu H."/>
            <person name="Zhao H."/>
            <person name="Xu D."/>
            <person name="Zhang Y."/>
        </authorList>
    </citation>
    <scope>NUCLEOTIDE SEQUENCE [LARGE SCALE GENOMIC DNA]</scope>
    <source>
        <strain evidence="2">cv. Yunnan</strain>
        <tissue evidence="1">Leaves</tissue>
    </source>
</reference>
<sequence>MASSSTGNDSSNSEGERRVTGLTSKIGQLKKQIQAQRADYVKEKIMKNKEVVENDVSHHLSASNRNRGSGNMLSSRMRSPIRIIPGKDQKSLDQDNSNNNEEANFHPTASLPVVQKIPPFTAYIHTNRNQKMNDQSVKGRRRVYYEQMRGETAPAEGKHEFSEAEKRIIRMVISKDHEPSEKVVQILEMSIGGTTSEIRAEISRLTKKDEEAMDQNDMSMLLDKSLASNLDTHDTLFCRRCLAFDCGLHGNGQPVIPPAERLEGRLLGYEQDDEPCSVQCYKYSMLADPADIITWKLVEKDLYLKGVEIFGRNSCLIARNLLCGLKTCMEEQENVARLASGGRKGRGGGHPTRWRRIADGKQQLNKQYTPCQCNSICGTDCPCLNNSTCCEKYCAQKAARIGLEDAIVLRVNAEASNARVLQRLVNVTRISVEIVGCGGGSLSEPQRRGEGHCGNMRLLLRQHQRILLSVSDVAGWGAFVKYVIDALRLGNKLKFANHSANPNCYASVR</sequence>
<name>A0ACB9IFN5_9ASTR</name>
<dbReference type="Proteomes" id="UP001056120">
    <property type="component" value="Linkage Group LG08"/>
</dbReference>
<comment type="caution">
    <text evidence="1">The sequence shown here is derived from an EMBL/GenBank/DDBJ whole genome shotgun (WGS) entry which is preliminary data.</text>
</comment>
<organism evidence="1 2">
    <name type="scientific">Smallanthus sonchifolius</name>
    <dbReference type="NCBI Taxonomy" id="185202"/>
    <lineage>
        <taxon>Eukaryota</taxon>
        <taxon>Viridiplantae</taxon>
        <taxon>Streptophyta</taxon>
        <taxon>Embryophyta</taxon>
        <taxon>Tracheophyta</taxon>
        <taxon>Spermatophyta</taxon>
        <taxon>Magnoliopsida</taxon>
        <taxon>eudicotyledons</taxon>
        <taxon>Gunneridae</taxon>
        <taxon>Pentapetalae</taxon>
        <taxon>asterids</taxon>
        <taxon>campanulids</taxon>
        <taxon>Asterales</taxon>
        <taxon>Asteraceae</taxon>
        <taxon>Asteroideae</taxon>
        <taxon>Heliantheae alliance</taxon>
        <taxon>Millerieae</taxon>
        <taxon>Smallanthus</taxon>
    </lineage>
</organism>
<evidence type="ECO:0000313" key="1">
    <source>
        <dbReference type="EMBL" id="KAI3805887.1"/>
    </source>
</evidence>
<protein>
    <submittedName>
        <fullName evidence="1">Uncharacterized protein</fullName>
    </submittedName>
</protein>
<accession>A0ACB9IFN5</accession>
<proteinExistence type="predicted"/>
<evidence type="ECO:0000313" key="2">
    <source>
        <dbReference type="Proteomes" id="UP001056120"/>
    </source>
</evidence>